<feature type="transmembrane region" description="Helical" evidence="1">
    <location>
        <begin position="95"/>
        <end position="113"/>
    </location>
</feature>
<protein>
    <submittedName>
        <fullName evidence="2">Uncharacterized protein</fullName>
    </submittedName>
</protein>
<feature type="transmembrane region" description="Helical" evidence="1">
    <location>
        <begin position="125"/>
        <end position="146"/>
    </location>
</feature>
<evidence type="ECO:0000313" key="3">
    <source>
        <dbReference type="Proteomes" id="UP000701698"/>
    </source>
</evidence>
<keyword evidence="1" id="KW-1133">Transmembrane helix</keyword>
<accession>A0A955RQH5</accession>
<keyword evidence="1" id="KW-0472">Membrane</keyword>
<keyword evidence="1" id="KW-0812">Transmembrane</keyword>
<dbReference type="AlphaFoldDB" id="A0A955RQH5"/>
<evidence type="ECO:0000256" key="1">
    <source>
        <dbReference type="SAM" id="Phobius"/>
    </source>
</evidence>
<feature type="non-terminal residue" evidence="2">
    <location>
        <position position="1"/>
    </location>
</feature>
<reference evidence="2" key="2">
    <citation type="journal article" date="2021" name="Microbiome">
        <title>Successional dynamics and alternative stable states in a saline activated sludge microbial community over 9 years.</title>
        <authorList>
            <person name="Wang Y."/>
            <person name="Ye J."/>
            <person name="Ju F."/>
            <person name="Liu L."/>
            <person name="Boyd J.A."/>
            <person name="Deng Y."/>
            <person name="Parks D.H."/>
            <person name="Jiang X."/>
            <person name="Yin X."/>
            <person name="Woodcroft B.J."/>
            <person name="Tyson G.W."/>
            <person name="Hugenholtz P."/>
            <person name="Polz M.F."/>
            <person name="Zhang T."/>
        </authorList>
    </citation>
    <scope>NUCLEOTIDE SEQUENCE</scope>
    <source>
        <strain evidence="2">HKST-UBA01</strain>
    </source>
</reference>
<sequence length="153" mass="16386">YLLFSAIVVGVSGEMTSQDGITGLLNFLNPVVVKIGIIIAVLAIATSFISLGHVLRDLYHEDLSISSSLSWILVIVPPMAIYLMDHVTFVEVLEFSGAVTVGISGLLLGMMYLKVKSKESKNLLVINAPSVLVYASIGVFIAGVMYEIVKGLL</sequence>
<proteinExistence type="predicted"/>
<dbReference type="Proteomes" id="UP000701698">
    <property type="component" value="Unassembled WGS sequence"/>
</dbReference>
<evidence type="ECO:0000313" key="2">
    <source>
        <dbReference type="EMBL" id="MCA9390492.1"/>
    </source>
</evidence>
<name>A0A955RQH5_UNCKA</name>
<feature type="transmembrane region" description="Helical" evidence="1">
    <location>
        <begin position="31"/>
        <end position="51"/>
    </location>
</feature>
<comment type="caution">
    <text evidence="2">The sequence shown here is derived from an EMBL/GenBank/DDBJ whole genome shotgun (WGS) entry which is preliminary data.</text>
</comment>
<reference evidence="2" key="1">
    <citation type="submission" date="2020-04" db="EMBL/GenBank/DDBJ databases">
        <authorList>
            <person name="Zhang T."/>
        </authorList>
    </citation>
    <scope>NUCLEOTIDE SEQUENCE</scope>
    <source>
        <strain evidence="2">HKST-UBA01</strain>
    </source>
</reference>
<organism evidence="2 3">
    <name type="scientific">candidate division WWE3 bacterium</name>
    <dbReference type="NCBI Taxonomy" id="2053526"/>
    <lineage>
        <taxon>Bacteria</taxon>
        <taxon>Katanobacteria</taxon>
    </lineage>
</organism>
<feature type="transmembrane region" description="Helical" evidence="1">
    <location>
        <begin position="63"/>
        <end position="83"/>
    </location>
</feature>
<gene>
    <name evidence="2" type="ORF">KC571_03750</name>
</gene>
<dbReference type="EMBL" id="JAGQKX010000110">
    <property type="protein sequence ID" value="MCA9390492.1"/>
    <property type="molecule type" value="Genomic_DNA"/>
</dbReference>